<evidence type="ECO:0000313" key="1">
    <source>
        <dbReference type="Proteomes" id="UP000504637"/>
    </source>
</evidence>
<organism evidence="2">
    <name type="scientific">Dissoconium aciculare CBS 342.82</name>
    <dbReference type="NCBI Taxonomy" id="1314786"/>
    <lineage>
        <taxon>Eukaryota</taxon>
        <taxon>Fungi</taxon>
        <taxon>Dikarya</taxon>
        <taxon>Ascomycota</taxon>
        <taxon>Pezizomycotina</taxon>
        <taxon>Dothideomycetes</taxon>
        <taxon>Dothideomycetidae</taxon>
        <taxon>Mycosphaerellales</taxon>
        <taxon>Dissoconiaceae</taxon>
        <taxon>Dissoconium</taxon>
    </lineage>
</organism>
<dbReference type="RefSeq" id="XP_033463352.1">
    <property type="nucleotide sequence ID" value="XM_033603984.1"/>
</dbReference>
<reference evidence="2" key="3">
    <citation type="submission" date="2025-08" db="UniProtKB">
        <authorList>
            <consortium name="RefSeq"/>
        </authorList>
    </citation>
    <scope>IDENTIFICATION</scope>
    <source>
        <strain evidence="2">CBS 342.82</strain>
    </source>
</reference>
<dbReference type="AlphaFoldDB" id="A0A6J3ME77"/>
<evidence type="ECO:0000313" key="2">
    <source>
        <dbReference type="RefSeq" id="XP_033463352.1"/>
    </source>
</evidence>
<gene>
    <name evidence="2" type="ORF">K489DRAFT_376718</name>
</gene>
<reference evidence="2" key="1">
    <citation type="submission" date="2020-01" db="EMBL/GenBank/DDBJ databases">
        <authorList>
            <consortium name="DOE Joint Genome Institute"/>
            <person name="Haridas S."/>
            <person name="Albert R."/>
            <person name="Binder M."/>
            <person name="Bloem J."/>
            <person name="Labutti K."/>
            <person name="Salamov A."/>
            <person name="Andreopoulos B."/>
            <person name="Baker S.E."/>
            <person name="Barry K."/>
            <person name="Bills G."/>
            <person name="Bluhm B.H."/>
            <person name="Cannon C."/>
            <person name="Castanera R."/>
            <person name="Culley D.E."/>
            <person name="Daum C."/>
            <person name="Ezra D."/>
            <person name="Gonzalez J.B."/>
            <person name="Henrissat B."/>
            <person name="Kuo A."/>
            <person name="Liang C."/>
            <person name="Lipzen A."/>
            <person name="Lutzoni F."/>
            <person name="Magnuson J."/>
            <person name="Mondo S."/>
            <person name="Nolan M."/>
            <person name="Ohm R."/>
            <person name="Pangilinan J."/>
            <person name="Park H.-J."/>
            <person name="Ramirez L."/>
            <person name="Alfaro M."/>
            <person name="Sun H."/>
            <person name="Tritt A."/>
            <person name="Yoshinaga Y."/>
            <person name="Zwiers L.-H."/>
            <person name="Turgeon B.G."/>
            <person name="Goodwin S.B."/>
            <person name="Spatafora J.W."/>
            <person name="Crous P.W."/>
            <person name="Grigoriev I.V."/>
        </authorList>
    </citation>
    <scope>NUCLEOTIDE SEQUENCE</scope>
    <source>
        <strain evidence="2">CBS 342.82</strain>
    </source>
</reference>
<proteinExistence type="predicted"/>
<accession>A0A6J3ME77</accession>
<dbReference type="Proteomes" id="UP000504637">
    <property type="component" value="Unplaced"/>
</dbReference>
<dbReference type="GeneID" id="54361784"/>
<protein>
    <submittedName>
        <fullName evidence="2">Uncharacterized protein</fullName>
    </submittedName>
</protein>
<name>A0A6J3ME77_9PEZI</name>
<reference evidence="2" key="2">
    <citation type="submission" date="2020-04" db="EMBL/GenBank/DDBJ databases">
        <authorList>
            <consortium name="NCBI Genome Project"/>
        </authorList>
    </citation>
    <scope>NUCLEOTIDE SEQUENCE</scope>
    <source>
        <strain evidence="2">CBS 342.82</strain>
    </source>
</reference>
<sequence length="164" mass="18045">MRHLRKTRTPAGHPCFIACEQSGFSAYLFSPVVVHTHGSPSRSRVPPSDAWPFLLSSTFSVCVLIAGRPVWAAEETAFCAFAVERATERFEEEQPVLEKWSSLPAALLCALRFRMRFDLFGSNAGSELQGKGFGDRGESAPTSFEAGVHVFFPGRKDIDGVLHI</sequence>
<keyword evidence="1" id="KW-1185">Reference proteome</keyword>